<name>A0A1I1NRJ7_9GAMM</name>
<accession>A0A1I1NRJ7</accession>
<feature type="signal peptide" evidence="1">
    <location>
        <begin position="1"/>
        <end position="18"/>
    </location>
</feature>
<proteinExistence type="predicted"/>
<keyword evidence="1" id="KW-0732">Signal</keyword>
<sequence>MKSLTLLLGLSLTNMAYAKTYTIEDVTLENYSWIGNLPENRKVKVINHFGNISSRIRSEDNIGVSASIQKIGPDPAIPKFDIQETSKFTIITVQYPQGQFDEEGHFIGRVDIAVTIPETVSIEMESTWGDIKSKKHFSNLWAKTTSGDIDLGSVGELNAFTTSGNITLDHYNINWHNNQNVITDSGNINFTLAKQANINIQASAKSLTSNFNQNNIISNKYISSFSFDLNHANSSINLSAPNGHINIKLIEKPHGGYISLPGNFKGDIRDLPTVVPWKPGDPIVERNDRNYQKKQ</sequence>
<dbReference type="EMBL" id="FOLO01000027">
    <property type="protein sequence ID" value="SFD00249.1"/>
    <property type="molecule type" value="Genomic_DNA"/>
</dbReference>
<reference evidence="2 3" key="1">
    <citation type="submission" date="2016-10" db="EMBL/GenBank/DDBJ databases">
        <authorList>
            <person name="de Groot N.N."/>
        </authorList>
    </citation>
    <scope>NUCLEOTIDE SEQUENCE [LARGE SCALE GENOMIC DNA]</scope>
    <source>
        <strain evidence="2 3">DSM 6059</strain>
    </source>
</reference>
<feature type="chain" id="PRO_5011469573" evidence="1">
    <location>
        <begin position="19"/>
        <end position="295"/>
    </location>
</feature>
<dbReference type="OrthoDB" id="6064646at2"/>
<organism evidence="2 3">
    <name type="scientific">Pseudoalteromonas denitrificans DSM 6059</name>
    <dbReference type="NCBI Taxonomy" id="1123010"/>
    <lineage>
        <taxon>Bacteria</taxon>
        <taxon>Pseudomonadati</taxon>
        <taxon>Pseudomonadota</taxon>
        <taxon>Gammaproteobacteria</taxon>
        <taxon>Alteromonadales</taxon>
        <taxon>Pseudoalteromonadaceae</taxon>
        <taxon>Pseudoalteromonas</taxon>
    </lineage>
</organism>
<dbReference type="STRING" id="1123010.SAMN02745724_03155"/>
<protein>
    <submittedName>
        <fullName evidence="2">Uncharacterized protein</fullName>
    </submittedName>
</protein>
<evidence type="ECO:0000313" key="3">
    <source>
        <dbReference type="Proteomes" id="UP000198862"/>
    </source>
</evidence>
<dbReference type="Proteomes" id="UP000198862">
    <property type="component" value="Unassembled WGS sequence"/>
</dbReference>
<evidence type="ECO:0000256" key="1">
    <source>
        <dbReference type="SAM" id="SignalP"/>
    </source>
</evidence>
<gene>
    <name evidence="2" type="ORF">SAMN02745724_03155</name>
</gene>
<keyword evidence="3" id="KW-1185">Reference proteome</keyword>
<dbReference type="RefSeq" id="WP_091986294.1">
    <property type="nucleotide sequence ID" value="NZ_FOLO01000027.1"/>
</dbReference>
<evidence type="ECO:0000313" key="2">
    <source>
        <dbReference type="EMBL" id="SFD00249.1"/>
    </source>
</evidence>
<dbReference type="AlphaFoldDB" id="A0A1I1NRJ7"/>